<dbReference type="SMART" id="SM00220">
    <property type="entry name" value="S_TKc"/>
    <property type="match status" value="1"/>
</dbReference>
<comment type="caution">
    <text evidence="7">The sequence shown here is derived from an EMBL/GenBank/DDBJ whole genome shotgun (WGS) entry which is preliminary data.</text>
</comment>
<dbReference type="AlphaFoldDB" id="A0A061J2W7"/>
<keyword evidence="8" id="KW-1185">Reference proteome</keyword>
<keyword evidence="2" id="KW-0547">Nucleotide-binding</keyword>
<dbReference type="GO" id="GO:0004672">
    <property type="term" value="F:protein kinase activity"/>
    <property type="evidence" value="ECO:0007669"/>
    <property type="project" value="InterPro"/>
</dbReference>
<dbReference type="SUPFAM" id="SSF56112">
    <property type="entry name" value="Protein kinase-like (PK-like)"/>
    <property type="match status" value="1"/>
</dbReference>
<dbReference type="EMBL" id="AUPL01004696">
    <property type="protein sequence ID" value="ESL07612.1"/>
    <property type="molecule type" value="Genomic_DNA"/>
</dbReference>
<dbReference type="Gene3D" id="1.10.510.10">
    <property type="entry name" value="Transferase(Phosphotransferase) domain 1"/>
    <property type="match status" value="1"/>
</dbReference>
<proteinExistence type="predicted"/>
<dbReference type="PROSITE" id="PS50011">
    <property type="entry name" value="PROTEIN_KINASE_DOM"/>
    <property type="match status" value="1"/>
</dbReference>
<sequence>MSATPYRGSATLASWAGQWETTCSCTGRLSAAEVNVKSKPGNEVAVVDADEGRQCSTGGELITSWTDSQELSSPPTVRCCGQLLGRGRQGAVWLYEDTQILGAYYAVKVIETPSLAAVSVHQTIQKLRHSPSSQANVPPTTPLKNILLDASFEEEVRLLQRLRHPGLVQLHGVETELEPGGIAVCRAYLEYMSGGSLLSFVRQHYEAGRLREQALRWFLNPIVEALAYIHANDVVHLDVKAENILVTWDDAHTDDCGAHINTPLLRFPVTKLGDFGCARLLGTRAPSKAAGSNGRKVNKRGWAQRSGEMFSGTPGFMAPEVISQSHNMFDRCGTAADVWSLGCTILQLLRGAPPIQTDSNPVAALFETAMHPKKIWRFIPPIVRESDVCGATMSSSSTNFREGAVVSATLRDLLLHCLQPDPRKRATAAQLLQHPFFKQPCSPADAAEGILDPNVFYSHGGRGGLKSGSLSCGTMGSATSTPFDGLSNSDMSNGDADDVAMLDN</sequence>
<protein>
    <submittedName>
        <fullName evidence="7">Protein kinase</fullName>
    </submittedName>
</protein>
<dbReference type="InterPro" id="IPR000719">
    <property type="entry name" value="Prot_kinase_dom"/>
</dbReference>
<accession>A0A061J2W7</accession>
<keyword evidence="3 7" id="KW-0418">Kinase</keyword>
<organism evidence="7 8">
    <name type="scientific">Trypanosoma rangeli SC58</name>
    <dbReference type="NCBI Taxonomy" id="429131"/>
    <lineage>
        <taxon>Eukaryota</taxon>
        <taxon>Discoba</taxon>
        <taxon>Euglenozoa</taxon>
        <taxon>Kinetoplastea</taxon>
        <taxon>Metakinetoplastina</taxon>
        <taxon>Trypanosomatida</taxon>
        <taxon>Trypanosomatidae</taxon>
        <taxon>Trypanosoma</taxon>
        <taxon>Herpetosoma</taxon>
    </lineage>
</organism>
<dbReference type="PANTHER" id="PTHR48016">
    <property type="entry name" value="MAP KINASE KINASE KINASE SSK2-RELATED-RELATED"/>
    <property type="match status" value="1"/>
</dbReference>
<feature type="compositionally biased region" description="Acidic residues" evidence="5">
    <location>
        <begin position="495"/>
        <end position="504"/>
    </location>
</feature>
<evidence type="ECO:0000313" key="7">
    <source>
        <dbReference type="EMBL" id="ESL07612.1"/>
    </source>
</evidence>
<evidence type="ECO:0000313" key="8">
    <source>
        <dbReference type="Proteomes" id="UP000031737"/>
    </source>
</evidence>
<name>A0A061J2W7_TRYRA</name>
<evidence type="ECO:0000256" key="3">
    <source>
        <dbReference type="ARBA" id="ARBA00022777"/>
    </source>
</evidence>
<dbReference type="PROSITE" id="PS00108">
    <property type="entry name" value="PROTEIN_KINASE_ST"/>
    <property type="match status" value="1"/>
</dbReference>
<evidence type="ECO:0000256" key="2">
    <source>
        <dbReference type="ARBA" id="ARBA00022741"/>
    </source>
</evidence>
<dbReference type="PANTHER" id="PTHR48016:SF56">
    <property type="entry name" value="MAPKK KINASE"/>
    <property type="match status" value="1"/>
</dbReference>
<evidence type="ECO:0000256" key="4">
    <source>
        <dbReference type="ARBA" id="ARBA00022840"/>
    </source>
</evidence>
<reference evidence="7 8" key="1">
    <citation type="submission" date="2013-07" db="EMBL/GenBank/DDBJ databases">
        <authorList>
            <person name="Stoco P.H."/>
            <person name="Wagner G."/>
            <person name="Gerber A."/>
            <person name="Zaha A."/>
            <person name="Thompson C."/>
            <person name="Bartholomeu D.C."/>
            <person name="Luckemeyer D.D."/>
            <person name="Bahia D."/>
            <person name="Loreto E."/>
            <person name="Prestes E.B."/>
            <person name="Lima F.M."/>
            <person name="Rodrigues-Luiz G."/>
            <person name="Vallejo G.A."/>
            <person name="Filho J.F."/>
            <person name="Monteiro K.M."/>
            <person name="Tyler K.M."/>
            <person name="de Almeida L.G."/>
            <person name="Ortiz M.F."/>
            <person name="Siervo M.A."/>
            <person name="de Moraes M.H."/>
            <person name="Cunha O.L."/>
            <person name="Mendonca-Neto R."/>
            <person name="Silva R."/>
            <person name="Teixeira S.M."/>
            <person name="Murta S.M."/>
            <person name="Sincero T.C."/>
            <person name="Mendes T.A."/>
            <person name="Urmenyi T.P."/>
            <person name="Silva V.G."/>
            <person name="da Rocha W.D."/>
            <person name="Andersson B."/>
            <person name="Romanha A.J."/>
            <person name="Steindel M."/>
            <person name="de Vasconcelos A.T."/>
            <person name="Grisard E.C."/>
        </authorList>
    </citation>
    <scope>NUCLEOTIDE SEQUENCE [LARGE SCALE GENOMIC DNA]</scope>
    <source>
        <strain evidence="7 8">SC58</strain>
    </source>
</reference>
<dbReference type="Gene3D" id="3.30.200.20">
    <property type="entry name" value="Phosphorylase Kinase, domain 1"/>
    <property type="match status" value="1"/>
</dbReference>
<dbReference type="InterPro" id="IPR011009">
    <property type="entry name" value="Kinase-like_dom_sf"/>
</dbReference>
<dbReference type="OrthoDB" id="275301at2759"/>
<feature type="region of interest" description="Disordered" evidence="5">
    <location>
        <begin position="481"/>
        <end position="504"/>
    </location>
</feature>
<dbReference type="InterPro" id="IPR050538">
    <property type="entry name" value="MAP_kinase_kinase_kinase"/>
</dbReference>
<dbReference type="Proteomes" id="UP000031737">
    <property type="component" value="Unassembled WGS sequence"/>
</dbReference>
<dbReference type="Pfam" id="PF00069">
    <property type="entry name" value="Pkinase"/>
    <property type="match status" value="1"/>
</dbReference>
<keyword evidence="4" id="KW-0067">ATP-binding</keyword>
<feature type="domain" description="Protein kinase" evidence="6">
    <location>
        <begin position="78"/>
        <end position="437"/>
    </location>
</feature>
<dbReference type="InterPro" id="IPR008271">
    <property type="entry name" value="Ser/Thr_kinase_AS"/>
</dbReference>
<keyword evidence="1" id="KW-0808">Transferase</keyword>
<evidence type="ECO:0000256" key="1">
    <source>
        <dbReference type="ARBA" id="ARBA00022679"/>
    </source>
</evidence>
<gene>
    <name evidence="7" type="ORF">TRSC58_04696</name>
</gene>
<evidence type="ECO:0000256" key="5">
    <source>
        <dbReference type="SAM" id="MobiDB-lite"/>
    </source>
</evidence>
<dbReference type="GO" id="GO:0005524">
    <property type="term" value="F:ATP binding"/>
    <property type="evidence" value="ECO:0007669"/>
    <property type="project" value="UniProtKB-KW"/>
</dbReference>
<feature type="compositionally biased region" description="Polar residues" evidence="5">
    <location>
        <begin position="481"/>
        <end position="492"/>
    </location>
</feature>
<evidence type="ECO:0000259" key="6">
    <source>
        <dbReference type="PROSITE" id="PS50011"/>
    </source>
</evidence>
<dbReference type="VEuPathDB" id="TriTrypDB:TRSC58_04696"/>